<dbReference type="PANTHER" id="PTHR21403">
    <property type="entry name" value="ATP PHOSPHORIBOSYLTRANSFERASE ATP-PRTASE"/>
    <property type="match status" value="1"/>
</dbReference>
<proteinExistence type="inferred from homology"/>
<keyword evidence="8 18" id="KW-0963">Cytoplasm</keyword>
<evidence type="ECO:0000256" key="11">
    <source>
        <dbReference type="ARBA" id="ARBA00022679"/>
    </source>
</evidence>
<dbReference type="InterPro" id="IPR013115">
    <property type="entry name" value="HisG_C"/>
</dbReference>
<dbReference type="Pfam" id="PF01634">
    <property type="entry name" value="HisG"/>
    <property type="match status" value="1"/>
</dbReference>
<dbReference type="NCBIfam" id="TIGR03455">
    <property type="entry name" value="HisG_C-term"/>
    <property type="match status" value="1"/>
</dbReference>
<dbReference type="EC" id="2.4.2.17" evidence="6 18"/>
<keyword evidence="14 18" id="KW-0067">ATP-binding</keyword>
<dbReference type="Gene3D" id="3.40.190.10">
    <property type="entry name" value="Periplasmic binding protein-like II"/>
    <property type="match status" value="2"/>
</dbReference>
<dbReference type="GeneID" id="38667829"/>
<sequence>MKIAVPNKGRLQRPVLDLLYAVGIRPLASDDRALILPTSWDGVQLVMVRTEDIPNIVEAGAAELGMTGLDYVVESGAEVEELVRLDFGRAKLVLALPISWNIEDPTKIDREIRIATKYVNIATDYLKRKGIKAKLVKISGAAEVMPSLNAADGIIDVTNTGTTLRLHGLNPVDDVMETYAVVIGNKNWMKSDEADKVNMVLTMIKGTITARGKKLILMNVPNDDLDKVLASLPAMLAPAITRLSRGDVWEVITVVDERDLPEVVATLRGKGAKDILIVDIEKVIR</sequence>
<gene>
    <name evidence="18" type="primary">hisG</name>
    <name evidence="22" type="ORF">GCM10007116_19610</name>
    <name evidence="21" type="ORF">HS1genome_2374</name>
</gene>
<dbReference type="KEGG" id="sacd:HS1genome_2374"/>
<dbReference type="InterPro" id="IPR020621">
    <property type="entry name" value="ATP-PRT_HisG_long"/>
</dbReference>
<reference evidence="23" key="2">
    <citation type="submission" date="2018-04" db="EMBL/GenBank/DDBJ databases">
        <title>Complete genome sequence of Sulfodiicoccus acidiphilus strain HS-1.</title>
        <authorList>
            <person name="Sakai H.D."/>
            <person name="Kurosawa N."/>
        </authorList>
    </citation>
    <scope>NUCLEOTIDE SEQUENCE [LARGE SCALE GENOMIC DNA]</scope>
    <source>
        <strain evidence="23">HS-1</strain>
    </source>
</reference>
<evidence type="ECO:0000256" key="17">
    <source>
        <dbReference type="ARBA" id="ARBA00024861"/>
    </source>
</evidence>
<comment type="subcellular location">
    <subcellularLocation>
        <location evidence="3 18">Cytoplasm</location>
    </subcellularLocation>
</comment>
<evidence type="ECO:0000256" key="4">
    <source>
        <dbReference type="ARBA" id="ARBA00004667"/>
    </source>
</evidence>
<keyword evidence="10 18" id="KW-0328">Glycosyltransferase</keyword>
<dbReference type="GO" id="GO:0003879">
    <property type="term" value="F:ATP phosphoribosyltransferase activity"/>
    <property type="evidence" value="ECO:0007669"/>
    <property type="project" value="UniProtKB-UniRule"/>
</dbReference>
<evidence type="ECO:0000256" key="2">
    <source>
        <dbReference type="ARBA" id="ARBA00001946"/>
    </source>
</evidence>
<dbReference type="HAMAP" id="MF_00079">
    <property type="entry name" value="HisG_Long"/>
    <property type="match status" value="1"/>
</dbReference>
<evidence type="ECO:0000256" key="18">
    <source>
        <dbReference type="HAMAP-Rule" id="MF_00079"/>
    </source>
</evidence>
<evidence type="ECO:0000256" key="6">
    <source>
        <dbReference type="ARBA" id="ARBA00011946"/>
    </source>
</evidence>
<comment type="catalytic activity">
    <reaction evidence="1 18">
        <text>1-(5-phospho-beta-D-ribosyl)-ATP + diphosphate = 5-phospho-alpha-D-ribose 1-diphosphate + ATP</text>
        <dbReference type="Rhea" id="RHEA:18473"/>
        <dbReference type="ChEBI" id="CHEBI:30616"/>
        <dbReference type="ChEBI" id="CHEBI:33019"/>
        <dbReference type="ChEBI" id="CHEBI:58017"/>
        <dbReference type="ChEBI" id="CHEBI:73183"/>
        <dbReference type="EC" id="2.4.2.17"/>
    </reaction>
</comment>
<dbReference type="GO" id="GO:0000105">
    <property type="term" value="P:L-histidine biosynthetic process"/>
    <property type="evidence" value="ECO:0007669"/>
    <property type="project" value="UniProtKB-UniRule"/>
</dbReference>
<accession>A0A348B733</accession>
<evidence type="ECO:0000256" key="12">
    <source>
        <dbReference type="ARBA" id="ARBA00022723"/>
    </source>
</evidence>
<dbReference type="NCBIfam" id="TIGR00070">
    <property type="entry name" value="hisG"/>
    <property type="match status" value="1"/>
</dbReference>
<dbReference type="FunFam" id="3.30.70.120:FF:000002">
    <property type="entry name" value="ATP phosphoribosyltransferase"/>
    <property type="match status" value="1"/>
</dbReference>
<protein>
    <recommendedName>
        <fullName evidence="7 18">ATP phosphoribosyltransferase</fullName>
        <shortName evidence="18">ATP-PRT</shortName>
        <shortName evidence="18">ATP-PRTase</shortName>
        <ecNumber evidence="6 18">2.4.2.17</ecNumber>
    </recommendedName>
</protein>
<dbReference type="OrthoDB" id="33116at2157"/>
<keyword evidence="11 18" id="KW-0808">Transferase</keyword>
<feature type="domain" description="Histidine biosynthesis HisG C-terminal" evidence="20">
    <location>
        <begin position="210"/>
        <end position="282"/>
    </location>
</feature>
<evidence type="ECO:0000259" key="19">
    <source>
        <dbReference type="Pfam" id="PF01634"/>
    </source>
</evidence>
<comment type="activity regulation">
    <text evidence="18">Feedback inhibited by histidine.</text>
</comment>
<dbReference type="InterPro" id="IPR011322">
    <property type="entry name" value="N-reg_PII-like_a/b"/>
</dbReference>
<evidence type="ECO:0000313" key="23">
    <source>
        <dbReference type="Proteomes" id="UP000276741"/>
    </source>
</evidence>
<evidence type="ECO:0000256" key="16">
    <source>
        <dbReference type="ARBA" id="ARBA00023102"/>
    </source>
</evidence>
<dbReference type="RefSeq" id="WP_126451205.1">
    <property type="nucleotide sequence ID" value="NZ_AP018553.1"/>
</dbReference>
<keyword evidence="13 18" id="KW-0547">Nucleotide-binding</keyword>
<evidence type="ECO:0000256" key="1">
    <source>
        <dbReference type="ARBA" id="ARBA00000915"/>
    </source>
</evidence>
<feature type="domain" description="ATP phosphoribosyltransferase catalytic" evidence="19">
    <location>
        <begin position="49"/>
        <end position="205"/>
    </location>
</feature>
<dbReference type="InterPro" id="IPR001348">
    <property type="entry name" value="ATP_PRibTrfase_HisG"/>
</dbReference>
<dbReference type="InterPro" id="IPR018198">
    <property type="entry name" value="ATP_PRibTrfase_CS"/>
</dbReference>
<comment type="function">
    <text evidence="17 18">Catalyzes the condensation of ATP and 5-phosphoribose 1-diphosphate to form N'-(5'-phosphoribosyl)-ATP (PR-ATP). Has a crucial role in the pathway because the rate of histidine biosynthesis seems to be controlled primarily by regulation of HisG enzymatic activity.</text>
</comment>
<evidence type="ECO:0000256" key="5">
    <source>
        <dbReference type="ARBA" id="ARBA00007955"/>
    </source>
</evidence>
<evidence type="ECO:0000259" key="20">
    <source>
        <dbReference type="Pfam" id="PF08029"/>
    </source>
</evidence>
<evidence type="ECO:0000256" key="15">
    <source>
        <dbReference type="ARBA" id="ARBA00022842"/>
    </source>
</evidence>
<dbReference type="PROSITE" id="PS01316">
    <property type="entry name" value="ATP_P_PHORIBOSYLTR"/>
    <property type="match status" value="1"/>
</dbReference>
<dbReference type="InterPro" id="IPR013820">
    <property type="entry name" value="ATP_PRibTrfase_cat"/>
</dbReference>
<evidence type="ECO:0000256" key="3">
    <source>
        <dbReference type="ARBA" id="ARBA00004496"/>
    </source>
</evidence>
<dbReference type="Pfam" id="PF08029">
    <property type="entry name" value="HisG_C"/>
    <property type="match status" value="1"/>
</dbReference>
<dbReference type="InterPro" id="IPR015867">
    <property type="entry name" value="N-reg_PII/ATP_PRibTrfase_C"/>
</dbReference>
<reference evidence="22" key="4">
    <citation type="submission" date="2020-09" db="EMBL/GenBank/DDBJ databases">
        <authorList>
            <person name="Sun Q."/>
            <person name="Ohkuma M."/>
        </authorList>
    </citation>
    <scope>NUCLEOTIDE SEQUENCE</scope>
    <source>
        <strain evidence="22">JCM 31740</strain>
    </source>
</reference>
<evidence type="ECO:0000256" key="7">
    <source>
        <dbReference type="ARBA" id="ARBA00020998"/>
    </source>
</evidence>
<dbReference type="Proteomes" id="UP000276741">
    <property type="component" value="Chromosome"/>
</dbReference>
<dbReference type="UniPathway" id="UPA00031">
    <property type="reaction ID" value="UER00006"/>
</dbReference>
<keyword evidence="12 18" id="KW-0479">Metal-binding</keyword>
<dbReference type="GO" id="GO:0005737">
    <property type="term" value="C:cytoplasm"/>
    <property type="evidence" value="ECO:0007669"/>
    <property type="project" value="UniProtKB-SubCell"/>
</dbReference>
<keyword evidence="16 18" id="KW-0368">Histidine biosynthesis</keyword>
<comment type="pathway">
    <text evidence="4 18">Amino-acid biosynthesis; L-histidine biosynthesis; L-histidine from 5-phospho-alpha-D-ribose 1-diphosphate: step 1/9.</text>
</comment>
<name>A0A348B733_9CREN</name>
<keyword evidence="9 18" id="KW-0028">Amino-acid biosynthesis</keyword>
<dbReference type="GO" id="GO:0000287">
    <property type="term" value="F:magnesium ion binding"/>
    <property type="evidence" value="ECO:0007669"/>
    <property type="project" value="UniProtKB-UniRule"/>
</dbReference>
<evidence type="ECO:0000313" key="21">
    <source>
        <dbReference type="EMBL" id="BBD73985.1"/>
    </source>
</evidence>
<evidence type="ECO:0000256" key="9">
    <source>
        <dbReference type="ARBA" id="ARBA00022605"/>
    </source>
</evidence>
<comment type="cofactor">
    <cofactor evidence="2 18">
        <name>Mg(2+)</name>
        <dbReference type="ChEBI" id="CHEBI:18420"/>
    </cofactor>
</comment>
<organism evidence="21 23">
    <name type="scientific">Sulfodiicoccus acidiphilus</name>
    <dbReference type="NCBI Taxonomy" id="1670455"/>
    <lineage>
        <taxon>Archaea</taxon>
        <taxon>Thermoproteota</taxon>
        <taxon>Thermoprotei</taxon>
        <taxon>Sulfolobales</taxon>
        <taxon>Sulfolobaceae</taxon>
        <taxon>Sulfodiicoccus</taxon>
    </lineage>
</organism>
<dbReference type="PANTHER" id="PTHR21403:SF10">
    <property type="entry name" value="ATP PHOSPHORIBOSYLTRANSFERASE"/>
    <property type="match status" value="1"/>
</dbReference>
<dbReference type="Gene3D" id="3.30.70.120">
    <property type="match status" value="1"/>
</dbReference>
<dbReference type="EMBL" id="BMQS01000023">
    <property type="protein sequence ID" value="GGU02650.1"/>
    <property type="molecule type" value="Genomic_DNA"/>
</dbReference>
<evidence type="ECO:0000256" key="13">
    <source>
        <dbReference type="ARBA" id="ARBA00022741"/>
    </source>
</evidence>
<dbReference type="EMBL" id="AP018553">
    <property type="protein sequence ID" value="BBD73985.1"/>
    <property type="molecule type" value="Genomic_DNA"/>
</dbReference>
<evidence type="ECO:0000256" key="10">
    <source>
        <dbReference type="ARBA" id="ARBA00022676"/>
    </source>
</evidence>
<evidence type="ECO:0000256" key="8">
    <source>
        <dbReference type="ARBA" id="ARBA00022490"/>
    </source>
</evidence>
<dbReference type="Proteomes" id="UP000616143">
    <property type="component" value="Unassembled WGS sequence"/>
</dbReference>
<keyword evidence="15 18" id="KW-0460">Magnesium</keyword>
<evidence type="ECO:0000256" key="14">
    <source>
        <dbReference type="ARBA" id="ARBA00022840"/>
    </source>
</evidence>
<dbReference type="GO" id="GO:0005524">
    <property type="term" value="F:ATP binding"/>
    <property type="evidence" value="ECO:0007669"/>
    <property type="project" value="UniProtKB-KW"/>
</dbReference>
<dbReference type="SUPFAM" id="SSF53850">
    <property type="entry name" value="Periplasmic binding protein-like II"/>
    <property type="match status" value="1"/>
</dbReference>
<evidence type="ECO:0000313" key="22">
    <source>
        <dbReference type="EMBL" id="GGU02650.1"/>
    </source>
</evidence>
<reference evidence="22" key="1">
    <citation type="journal article" date="2014" name="Int. J. Syst. Evol. Microbiol.">
        <title>Complete genome sequence of Corynebacterium casei LMG S-19264T (=DSM 44701T), isolated from a smear-ripened cheese.</title>
        <authorList>
            <consortium name="US DOE Joint Genome Institute (JGI-PGF)"/>
            <person name="Walter F."/>
            <person name="Albersmeier A."/>
            <person name="Kalinowski J."/>
            <person name="Ruckert C."/>
        </authorList>
    </citation>
    <scope>NUCLEOTIDE SEQUENCE</scope>
    <source>
        <strain evidence="22">JCM 31740</strain>
    </source>
</reference>
<dbReference type="SUPFAM" id="SSF54913">
    <property type="entry name" value="GlnB-like"/>
    <property type="match status" value="1"/>
</dbReference>
<reference evidence="21" key="3">
    <citation type="journal article" date="2019" name="BMC Res. Notes">
        <title>Complete genome sequence of the Sulfodiicoccus acidiphilus strain HS-1T, the first crenarchaeon that lacks polB3, isolated from an acidic hot spring in Ohwaku-dani, Hakone, Japan.</title>
        <authorList>
            <person name="Sakai H.D."/>
            <person name="Kurosawa N."/>
        </authorList>
    </citation>
    <scope>NUCLEOTIDE SEQUENCE</scope>
    <source>
        <strain evidence="21">HS-1</strain>
    </source>
</reference>
<comment type="similarity">
    <text evidence="5 18">Belongs to the ATP phosphoribosyltransferase family. Long subfamily.</text>
</comment>
<keyword evidence="23" id="KW-1185">Reference proteome</keyword>
<dbReference type="AlphaFoldDB" id="A0A348B733"/>